<dbReference type="PANTHER" id="PTHR20883:SF15">
    <property type="entry name" value="PHYTANOYL-COA DIOXYGENASE DOMAIN-CONTAINING PROTEIN 1"/>
    <property type="match status" value="1"/>
</dbReference>
<reference evidence="4 5" key="1">
    <citation type="submission" date="2024-06" db="EMBL/GenBank/DDBJ databases">
        <title>A chromosome level genome sequence of Diviner's sage (Salvia divinorum).</title>
        <authorList>
            <person name="Ford S.A."/>
            <person name="Ro D.-K."/>
            <person name="Ness R.W."/>
            <person name="Phillips M.A."/>
        </authorList>
    </citation>
    <scope>NUCLEOTIDE SEQUENCE [LARGE SCALE GENOMIC DNA]</scope>
    <source>
        <strain evidence="4">SAF-2024a</strain>
        <tissue evidence="4">Leaf</tissue>
    </source>
</reference>
<dbReference type="Gene3D" id="2.60.120.620">
    <property type="entry name" value="q2cbj1_9rhob like domain"/>
    <property type="match status" value="1"/>
</dbReference>
<comment type="caution">
    <text evidence="4">The sequence shown here is derived from an EMBL/GenBank/DDBJ whole genome shotgun (WGS) entry which is preliminary data.</text>
</comment>
<evidence type="ECO:0000256" key="2">
    <source>
        <dbReference type="ARBA" id="ARBA00022723"/>
    </source>
</evidence>
<sequence length="294" mass="33005">MGIAGNLNPDQLEFFKSQGYLVLDSFAGTDEIRSLRSRMEQLLEEFDFSSKASIFSTTNQQQTTDDYFFESAEKISFFFEEKAFGDDGSLKQPKELSINKVGHGFHLPEYLFLAALHEIDPTFKSFSTSEKATGLLSSLGYKRPIVIQSMYIFKQPGIGGEVVPHQDNSFLYTDPPTCTGLWLALEDATVTNGCIWAIPGSHKAGLVRRFIRDETGVHFDKPSPLYDQKDFVPIEVKAGALVVIHGDLIHQSFENKSSASRHAYSLHVVDTDGCKWVDDNWIRRKVEAEPVYAS</sequence>
<dbReference type="AlphaFoldDB" id="A0ABD1HF50"/>
<dbReference type="GO" id="GO:0046872">
    <property type="term" value="F:metal ion binding"/>
    <property type="evidence" value="ECO:0007669"/>
    <property type="project" value="UniProtKB-KW"/>
</dbReference>
<evidence type="ECO:0000313" key="5">
    <source>
        <dbReference type="Proteomes" id="UP001567538"/>
    </source>
</evidence>
<gene>
    <name evidence="4" type="ORF">AAHA92_14310</name>
</gene>
<dbReference type="EC" id="1.14.11.18" evidence="4"/>
<dbReference type="GO" id="GO:0048244">
    <property type="term" value="F:phytanoyl-CoA dioxygenase activity"/>
    <property type="evidence" value="ECO:0007669"/>
    <property type="project" value="UniProtKB-EC"/>
</dbReference>
<dbReference type="SUPFAM" id="SSF51197">
    <property type="entry name" value="Clavaminate synthase-like"/>
    <property type="match status" value="1"/>
</dbReference>
<evidence type="ECO:0000313" key="4">
    <source>
        <dbReference type="EMBL" id="KAL1553661.1"/>
    </source>
</evidence>
<dbReference type="InterPro" id="IPR008775">
    <property type="entry name" value="Phytyl_CoA_dOase-like"/>
</dbReference>
<dbReference type="EMBL" id="JBEAFC010000006">
    <property type="protein sequence ID" value="KAL1553661.1"/>
    <property type="molecule type" value="Genomic_DNA"/>
</dbReference>
<evidence type="ECO:0000256" key="3">
    <source>
        <dbReference type="ARBA" id="ARBA00023004"/>
    </source>
</evidence>
<keyword evidence="5" id="KW-1185">Reference proteome</keyword>
<evidence type="ECO:0000256" key="1">
    <source>
        <dbReference type="ARBA" id="ARBA00001962"/>
    </source>
</evidence>
<keyword evidence="4" id="KW-0223">Dioxygenase</keyword>
<name>A0ABD1HF50_SALDI</name>
<organism evidence="4 5">
    <name type="scientific">Salvia divinorum</name>
    <name type="common">Maria pastora</name>
    <name type="synonym">Diviner's sage</name>
    <dbReference type="NCBI Taxonomy" id="28513"/>
    <lineage>
        <taxon>Eukaryota</taxon>
        <taxon>Viridiplantae</taxon>
        <taxon>Streptophyta</taxon>
        <taxon>Embryophyta</taxon>
        <taxon>Tracheophyta</taxon>
        <taxon>Spermatophyta</taxon>
        <taxon>Magnoliopsida</taxon>
        <taxon>eudicotyledons</taxon>
        <taxon>Gunneridae</taxon>
        <taxon>Pentapetalae</taxon>
        <taxon>asterids</taxon>
        <taxon>lamiids</taxon>
        <taxon>Lamiales</taxon>
        <taxon>Lamiaceae</taxon>
        <taxon>Nepetoideae</taxon>
        <taxon>Mentheae</taxon>
        <taxon>Salviinae</taxon>
        <taxon>Salvia</taxon>
        <taxon>Salvia subgen. Calosphace</taxon>
    </lineage>
</organism>
<comment type="cofactor">
    <cofactor evidence="1">
        <name>Fe cation</name>
        <dbReference type="ChEBI" id="CHEBI:24875"/>
    </cofactor>
</comment>
<dbReference type="Proteomes" id="UP001567538">
    <property type="component" value="Unassembled WGS sequence"/>
</dbReference>
<keyword evidence="2" id="KW-0479">Metal-binding</keyword>
<proteinExistence type="predicted"/>
<dbReference type="PANTHER" id="PTHR20883">
    <property type="entry name" value="PHYTANOYL-COA DIOXYGENASE DOMAIN CONTAINING 1"/>
    <property type="match status" value="1"/>
</dbReference>
<dbReference type="Pfam" id="PF05721">
    <property type="entry name" value="PhyH"/>
    <property type="match status" value="1"/>
</dbReference>
<accession>A0ABD1HF50</accession>
<protein>
    <submittedName>
        <fullName evidence="4">Phytanoyl-CoA dioxygenase</fullName>
        <ecNumber evidence="4">1.14.11.18</ecNumber>
    </submittedName>
</protein>
<keyword evidence="4" id="KW-0560">Oxidoreductase</keyword>
<keyword evidence="3" id="KW-0408">Iron</keyword>